<comment type="caution">
    <text evidence="1">The sequence shown here is derived from an EMBL/GenBank/DDBJ whole genome shotgun (WGS) entry which is preliminary data.</text>
</comment>
<proteinExistence type="predicted"/>
<dbReference type="RefSeq" id="WP_168680471.1">
    <property type="nucleotide sequence ID" value="NZ_JAAXOY010000626.1"/>
</dbReference>
<evidence type="ECO:0000313" key="2">
    <source>
        <dbReference type="Proteomes" id="UP000777774"/>
    </source>
</evidence>
<accession>A0ABX1K3V9</accession>
<name>A0ABX1K3V9_9CELL</name>
<evidence type="ECO:0000313" key="1">
    <source>
        <dbReference type="EMBL" id="NKY41233.1"/>
    </source>
</evidence>
<sequence>MYVIEAVVAPAGVLTPFVVAHVAARRASLDGGFDLVPVTDDLRAEVAPGGAEVPGFERLSVAMAAILRDLSSGGPIAYVESEAFGGVGTEASIVWRDGDVIAGPLTLAEHESPPLDQSPINRALASIGATVRPPACDLFATLGLDRYRATEDWAAAADR</sequence>
<dbReference type="Proteomes" id="UP000777774">
    <property type="component" value="Unassembled WGS sequence"/>
</dbReference>
<organism evidence="1 2">
    <name type="scientific">Cellulomonas septica</name>
    <dbReference type="NCBI Taxonomy" id="285080"/>
    <lineage>
        <taxon>Bacteria</taxon>
        <taxon>Bacillati</taxon>
        <taxon>Actinomycetota</taxon>
        <taxon>Actinomycetes</taxon>
        <taxon>Micrococcales</taxon>
        <taxon>Cellulomonadaceae</taxon>
        <taxon>Cellulomonas</taxon>
    </lineage>
</organism>
<keyword evidence="2" id="KW-1185">Reference proteome</keyword>
<protein>
    <submittedName>
        <fullName evidence="1">Uncharacterized protein</fullName>
    </submittedName>
</protein>
<reference evidence="1 2" key="1">
    <citation type="submission" date="2020-04" db="EMBL/GenBank/DDBJ databases">
        <title>MicrobeNet Type strains.</title>
        <authorList>
            <person name="Nicholson A.C."/>
        </authorList>
    </citation>
    <scope>NUCLEOTIDE SEQUENCE [LARGE SCALE GENOMIC DNA]</scope>
    <source>
        <strain evidence="1 2">ATCC BAA-787</strain>
    </source>
</reference>
<dbReference type="EMBL" id="JAAXOY010000626">
    <property type="protein sequence ID" value="NKY41233.1"/>
    <property type="molecule type" value="Genomic_DNA"/>
</dbReference>
<gene>
    <name evidence="1" type="ORF">HGA02_17415</name>
</gene>